<dbReference type="InterPro" id="IPR036097">
    <property type="entry name" value="HisK_dim/P_sf"/>
</dbReference>
<evidence type="ECO:0000256" key="6">
    <source>
        <dbReference type="ARBA" id="ARBA00022679"/>
    </source>
</evidence>
<evidence type="ECO:0000259" key="16">
    <source>
        <dbReference type="PROSITE" id="PS50885"/>
    </source>
</evidence>
<dbReference type="EMBL" id="BNDS01000024">
    <property type="protein sequence ID" value="GHI00590.1"/>
    <property type="molecule type" value="Genomic_DNA"/>
</dbReference>
<evidence type="ECO:0000313" key="18">
    <source>
        <dbReference type="Proteomes" id="UP000637074"/>
    </source>
</evidence>
<protein>
    <recommendedName>
        <fullName evidence="3">histidine kinase</fullName>
        <ecNumber evidence="3">2.7.13.3</ecNumber>
    </recommendedName>
</protein>
<dbReference type="Pfam" id="PF00512">
    <property type="entry name" value="HisKA"/>
    <property type="match status" value="1"/>
</dbReference>
<dbReference type="GO" id="GO:0016301">
    <property type="term" value="F:kinase activity"/>
    <property type="evidence" value="ECO:0007669"/>
    <property type="project" value="UniProtKB-KW"/>
</dbReference>
<dbReference type="SMART" id="SM00387">
    <property type="entry name" value="HATPase_c"/>
    <property type="match status" value="1"/>
</dbReference>
<evidence type="ECO:0000256" key="3">
    <source>
        <dbReference type="ARBA" id="ARBA00012438"/>
    </source>
</evidence>
<dbReference type="CDD" id="cd00075">
    <property type="entry name" value="HATPase"/>
    <property type="match status" value="1"/>
</dbReference>
<dbReference type="InterPro" id="IPR004358">
    <property type="entry name" value="Sig_transdc_His_kin-like_C"/>
</dbReference>
<evidence type="ECO:0000256" key="5">
    <source>
        <dbReference type="ARBA" id="ARBA00022553"/>
    </source>
</evidence>
<dbReference type="EC" id="2.7.13.3" evidence="3"/>
<feature type="domain" description="Histidine kinase" evidence="15">
    <location>
        <begin position="265"/>
        <end position="486"/>
    </location>
</feature>
<feature type="transmembrane region" description="Helical" evidence="14">
    <location>
        <begin position="173"/>
        <end position="196"/>
    </location>
</feature>
<keyword evidence="9 17" id="KW-0418">Kinase</keyword>
<dbReference type="SUPFAM" id="SSF47384">
    <property type="entry name" value="Homodimeric domain of signal transducing histidine kinase"/>
    <property type="match status" value="1"/>
</dbReference>
<reference evidence="17 18" key="1">
    <citation type="journal article" date="2022" name="Int. J. Syst. Evol. Microbiol.">
        <title>Neobacillus kokaensis sp. nov., isolated from soil.</title>
        <authorList>
            <person name="Yuki K."/>
            <person name="Matsubara H."/>
            <person name="Yamaguchi S."/>
        </authorList>
    </citation>
    <scope>NUCLEOTIDE SEQUENCE [LARGE SCALE GENOMIC DNA]</scope>
    <source>
        <strain evidence="17 18">LOB 377</strain>
    </source>
</reference>
<evidence type="ECO:0000256" key="9">
    <source>
        <dbReference type="ARBA" id="ARBA00022777"/>
    </source>
</evidence>
<organism evidence="17 18">
    <name type="scientific">Neobacillus kokaensis</name>
    <dbReference type="NCBI Taxonomy" id="2759023"/>
    <lineage>
        <taxon>Bacteria</taxon>
        <taxon>Bacillati</taxon>
        <taxon>Bacillota</taxon>
        <taxon>Bacilli</taxon>
        <taxon>Bacillales</taxon>
        <taxon>Bacillaceae</taxon>
        <taxon>Neobacillus</taxon>
    </lineage>
</organism>
<keyword evidence="4" id="KW-1003">Cell membrane</keyword>
<dbReference type="Pfam" id="PF00672">
    <property type="entry name" value="HAMP"/>
    <property type="match status" value="1"/>
</dbReference>
<feature type="transmembrane region" description="Helical" evidence="14">
    <location>
        <begin position="12"/>
        <end position="33"/>
    </location>
</feature>
<dbReference type="SUPFAM" id="SSF55874">
    <property type="entry name" value="ATPase domain of HSP90 chaperone/DNA topoisomerase II/histidine kinase"/>
    <property type="match status" value="1"/>
</dbReference>
<dbReference type="Gene3D" id="6.10.340.10">
    <property type="match status" value="1"/>
</dbReference>
<dbReference type="Proteomes" id="UP000637074">
    <property type="component" value="Unassembled WGS sequence"/>
</dbReference>
<evidence type="ECO:0000256" key="14">
    <source>
        <dbReference type="SAM" id="Phobius"/>
    </source>
</evidence>
<dbReference type="SUPFAM" id="SSF158472">
    <property type="entry name" value="HAMP domain-like"/>
    <property type="match status" value="1"/>
</dbReference>
<dbReference type="InterPro" id="IPR003661">
    <property type="entry name" value="HisK_dim/P_dom"/>
</dbReference>
<comment type="caution">
    <text evidence="17">The sequence shown here is derived from an EMBL/GenBank/DDBJ whole genome shotgun (WGS) entry which is preliminary data.</text>
</comment>
<dbReference type="InterPro" id="IPR036890">
    <property type="entry name" value="HATPase_C_sf"/>
</dbReference>
<feature type="domain" description="HAMP" evidence="16">
    <location>
        <begin position="198"/>
        <end position="250"/>
    </location>
</feature>
<evidence type="ECO:0000256" key="1">
    <source>
        <dbReference type="ARBA" id="ARBA00000085"/>
    </source>
</evidence>
<dbReference type="InterPro" id="IPR050398">
    <property type="entry name" value="HssS/ArlS-like"/>
</dbReference>
<dbReference type="CDD" id="cd06225">
    <property type="entry name" value="HAMP"/>
    <property type="match status" value="1"/>
</dbReference>
<dbReference type="InterPro" id="IPR003660">
    <property type="entry name" value="HAMP_dom"/>
</dbReference>
<comment type="subcellular location">
    <subcellularLocation>
        <location evidence="2">Cell membrane</location>
        <topology evidence="2">Multi-pass membrane protein</topology>
    </subcellularLocation>
</comment>
<evidence type="ECO:0000256" key="11">
    <source>
        <dbReference type="ARBA" id="ARBA00022989"/>
    </source>
</evidence>
<evidence type="ECO:0000256" key="2">
    <source>
        <dbReference type="ARBA" id="ARBA00004651"/>
    </source>
</evidence>
<keyword evidence="13 14" id="KW-0472">Membrane</keyword>
<dbReference type="SMART" id="SM00304">
    <property type="entry name" value="HAMP"/>
    <property type="match status" value="1"/>
</dbReference>
<keyword evidence="18" id="KW-1185">Reference proteome</keyword>
<evidence type="ECO:0000313" key="17">
    <source>
        <dbReference type="EMBL" id="GHI00590.1"/>
    </source>
</evidence>
<dbReference type="InterPro" id="IPR003594">
    <property type="entry name" value="HATPase_dom"/>
</dbReference>
<keyword evidence="11 14" id="KW-1133">Transmembrane helix</keyword>
<evidence type="ECO:0000259" key="15">
    <source>
        <dbReference type="PROSITE" id="PS50109"/>
    </source>
</evidence>
<dbReference type="CDD" id="cd00082">
    <property type="entry name" value="HisKA"/>
    <property type="match status" value="1"/>
</dbReference>
<dbReference type="InterPro" id="IPR005467">
    <property type="entry name" value="His_kinase_dom"/>
</dbReference>
<gene>
    <name evidence="17" type="ORF">AM1BK_41320</name>
</gene>
<keyword evidence="12" id="KW-0902">Two-component regulatory system</keyword>
<dbReference type="PRINTS" id="PR00344">
    <property type="entry name" value="BCTRLSENSOR"/>
</dbReference>
<accession>A0ABQ3N6M7</accession>
<dbReference type="Gene3D" id="3.30.565.10">
    <property type="entry name" value="Histidine kinase-like ATPase, C-terminal domain"/>
    <property type="match status" value="1"/>
</dbReference>
<sequence length="486" mass="55790">MSIRWRLLISHTTMLIVTLALFITSALLIPVAITGDIRSIKDLYTRQYALKPLTKPEENVFLDVKYLAKKQPNQLLNETILKQFDQQLDSVSSGLIIRKGEEIVHSSKILNSIKDEKKLPSFEPENIKVRDSISIDHHFFLYVKFDFYFPDQEKGNVIIMREVSPFIELSRSLFPIIFGLLFLSLILINGLLSYFVSKSIIKPLFTLKNATEQMGEGNLNVKIENARQDEIGQLSQAFDKMRIKLKESIDLQLQYEKSRKELISNISHDLKTPITAIKGYIEGIQDGVADSQGKMEKYLSTINRKATDMNQLIDDLFLFSKLDLKKLPFYFQDIDLICFMINFVEEVSFDLEEKDIKLILENRTKNNVKVIADRDQLKRVLMNITDNSVKHMKKSEEKNITIQISEKTDFVEIEVRDTGSGIEPESLPYIFERFYRVDSSRNKSTGGSGLGLAIAKQIITEHGGQIWVKSQIGLGTSIFFTLKRPN</sequence>
<name>A0ABQ3N6M7_9BACI</name>
<keyword evidence="7 14" id="KW-0812">Transmembrane</keyword>
<evidence type="ECO:0000256" key="10">
    <source>
        <dbReference type="ARBA" id="ARBA00022840"/>
    </source>
</evidence>
<evidence type="ECO:0000256" key="4">
    <source>
        <dbReference type="ARBA" id="ARBA00022475"/>
    </source>
</evidence>
<proteinExistence type="predicted"/>
<dbReference type="PROSITE" id="PS50109">
    <property type="entry name" value="HIS_KIN"/>
    <property type="match status" value="1"/>
</dbReference>
<keyword evidence="5" id="KW-0597">Phosphoprotein</keyword>
<keyword evidence="8" id="KW-0547">Nucleotide-binding</keyword>
<dbReference type="SMART" id="SM00388">
    <property type="entry name" value="HisKA"/>
    <property type="match status" value="1"/>
</dbReference>
<dbReference type="Gene3D" id="1.10.287.130">
    <property type="match status" value="1"/>
</dbReference>
<keyword evidence="6" id="KW-0808">Transferase</keyword>
<dbReference type="PROSITE" id="PS50885">
    <property type="entry name" value="HAMP"/>
    <property type="match status" value="1"/>
</dbReference>
<evidence type="ECO:0000256" key="8">
    <source>
        <dbReference type="ARBA" id="ARBA00022741"/>
    </source>
</evidence>
<dbReference type="RefSeq" id="WP_191276113.1">
    <property type="nucleotide sequence ID" value="NZ_BNDS01000024.1"/>
</dbReference>
<dbReference type="Pfam" id="PF02518">
    <property type="entry name" value="HATPase_c"/>
    <property type="match status" value="1"/>
</dbReference>
<comment type="catalytic activity">
    <reaction evidence="1">
        <text>ATP + protein L-histidine = ADP + protein N-phospho-L-histidine.</text>
        <dbReference type="EC" id="2.7.13.3"/>
    </reaction>
</comment>
<keyword evidence="10" id="KW-0067">ATP-binding</keyword>
<dbReference type="PANTHER" id="PTHR45528">
    <property type="entry name" value="SENSOR HISTIDINE KINASE CPXA"/>
    <property type="match status" value="1"/>
</dbReference>
<evidence type="ECO:0000256" key="13">
    <source>
        <dbReference type="ARBA" id="ARBA00023136"/>
    </source>
</evidence>
<dbReference type="PANTHER" id="PTHR45528:SF1">
    <property type="entry name" value="SENSOR HISTIDINE KINASE CPXA"/>
    <property type="match status" value="1"/>
</dbReference>
<evidence type="ECO:0000256" key="12">
    <source>
        <dbReference type="ARBA" id="ARBA00023012"/>
    </source>
</evidence>
<evidence type="ECO:0000256" key="7">
    <source>
        <dbReference type="ARBA" id="ARBA00022692"/>
    </source>
</evidence>